<feature type="region of interest" description="Disordered" evidence="1">
    <location>
        <begin position="238"/>
        <end position="298"/>
    </location>
</feature>
<dbReference type="Gene3D" id="1.25.40.420">
    <property type="match status" value="1"/>
</dbReference>
<organism evidence="3 4">
    <name type="scientific">Nesidiocoris tenuis</name>
    <dbReference type="NCBI Taxonomy" id="355587"/>
    <lineage>
        <taxon>Eukaryota</taxon>
        <taxon>Metazoa</taxon>
        <taxon>Ecdysozoa</taxon>
        <taxon>Arthropoda</taxon>
        <taxon>Hexapoda</taxon>
        <taxon>Insecta</taxon>
        <taxon>Pterygota</taxon>
        <taxon>Neoptera</taxon>
        <taxon>Paraneoptera</taxon>
        <taxon>Hemiptera</taxon>
        <taxon>Heteroptera</taxon>
        <taxon>Panheteroptera</taxon>
        <taxon>Cimicomorpha</taxon>
        <taxon>Miridae</taxon>
        <taxon>Dicyphina</taxon>
        <taxon>Nesidiocoris</taxon>
    </lineage>
</organism>
<dbReference type="InterPro" id="IPR011705">
    <property type="entry name" value="BACK"/>
</dbReference>
<reference evidence="3 4" key="1">
    <citation type="submission" date="2020-02" db="EMBL/GenBank/DDBJ databases">
        <authorList>
            <person name="Ferguson B K."/>
        </authorList>
    </citation>
    <scope>NUCLEOTIDE SEQUENCE [LARGE SCALE GENOMIC DNA]</scope>
</reference>
<dbReference type="Proteomes" id="UP000479000">
    <property type="component" value="Unassembled WGS sequence"/>
</dbReference>
<feature type="compositionally biased region" description="Acidic residues" evidence="1">
    <location>
        <begin position="283"/>
        <end position="293"/>
    </location>
</feature>
<evidence type="ECO:0000313" key="3">
    <source>
        <dbReference type="EMBL" id="CAB0019117.1"/>
    </source>
</evidence>
<dbReference type="Pfam" id="PF07707">
    <property type="entry name" value="BACK"/>
    <property type="match status" value="1"/>
</dbReference>
<dbReference type="OrthoDB" id="6335872at2759"/>
<evidence type="ECO:0000313" key="4">
    <source>
        <dbReference type="Proteomes" id="UP000479000"/>
    </source>
</evidence>
<accession>A0A6H5HMN1</accession>
<evidence type="ECO:0000256" key="1">
    <source>
        <dbReference type="SAM" id="MobiDB-lite"/>
    </source>
</evidence>
<feature type="compositionally biased region" description="Basic and acidic residues" evidence="1">
    <location>
        <begin position="244"/>
        <end position="253"/>
    </location>
</feature>
<feature type="domain" description="BACK" evidence="2">
    <location>
        <begin position="84"/>
        <end position="139"/>
    </location>
</feature>
<keyword evidence="4" id="KW-1185">Reference proteome</keyword>
<sequence length="316" mass="35759">MESVREKRRHNREGGTNVGTFETRTILVGSRNESPNSLFRRMQVFEFIRMCSGQCGGASAPDEHLMDAVPDSNSNVDNMLNLSRSLLHNCLLYIDSHAPEILVHESIEDLKQDSLKEIVQRDTLYAPEYLVYAAIERWYDPFGTFTGIFLISSSSIEGLTTVSVAGVTWNASDTTKNCPQKICERSSAKRFCSQSARNEMFTNLSSASQILAYGRKRIPRRADDGLPTVETRVHGPIRFPAAHPGDEHDVHDKRREHRSISQEPSAAQIFEDSSDQKMFGREEADEGIGEEEKEEGKGRVAWKVYERLHFKNLFSI</sequence>
<name>A0A6H5HMN1_9HEMI</name>
<dbReference type="AlphaFoldDB" id="A0A6H5HMN1"/>
<dbReference type="EMBL" id="CADCXU010033786">
    <property type="protein sequence ID" value="CAB0019117.1"/>
    <property type="molecule type" value="Genomic_DNA"/>
</dbReference>
<proteinExistence type="predicted"/>
<evidence type="ECO:0000259" key="2">
    <source>
        <dbReference type="Pfam" id="PF07707"/>
    </source>
</evidence>
<gene>
    <name evidence="3" type="ORF">NTEN_LOCUS22829</name>
</gene>
<protein>
    <recommendedName>
        <fullName evidence="2">BACK domain-containing protein</fullName>
    </recommendedName>
</protein>